<accession>A0A2P2IY17</accession>
<dbReference type="EMBL" id="GGEC01005633">
    <property type="protein sequence ID" value="MBW86116.1"/>
    <property type="molecule type" value="Transcribed_RNA"/>
</dbReference>
<organism evidence="1">
    <name type="scientific">Rhizophora mucronata</name>
    <name type="common">Asiatic mangrove</name>
    <dbReference type="NCBI Taxonomy" id="61149"/>
    <lineage>
        <taxon>Eukaryota</taxon>
        <taxon>Viridiplantae</taxon>
        <taxon>Streptophyta</taxon>
        <taxon>Embryophyta</taxon>
        <taxon>Tracheophyta</taxon>
        <taxon>Spermatophyta</taxon>
        <taxon>Magnoliopsida</taxon>
        <taxon>eudicotyledons</taxon>
        <taxon>Gunneridae</taxon>
        <taxon>Pentapetalae</taxon>
        <taxon>rosids</taxon>
        <taxon>fabids</taxon>
        <taxon>Malpighiales</taxon>
        <taxon>Rhizophoraceae</taxon>
        <taxon>Rhizophora</taxon>
    </lineage>
</organism>
<proteinExistence type="predicted"/>
<reference evidence="1" key="1">
    <citation type="submission" date="2018-02" db="EMBL/GenBank/DDBJ databases">
        <title>Rhizophora mucronata_Transcriptome.</title>
        <authorList>
            <person name="Meera S.P."/>
            <person name="Sreeshan A."/>
            <person name="Augustine A."/>
        </authorList>
    </citation>
    <scope>NUCLEOTIDE SEQUENCE</scope>
    <source>
        <tissue evidence="1">Leaf</tissue>
    </source>
</reference>
<protein>
    <submittedName>
        <fullName evidence="1">Methyl-CpG-binding domain-containing protein 11-like</fullName>
    </submittedName>
</protein>
<name>A0A2P2IY17_RHIMU</name>
<sequence length="26" mass="2900">MNLFASRSNKHDLILPGCTSALWIVL</sequence>
<dbReference type="AlphaFoldDB" id="A0A2P2IY17"/>
<evidence type="ECO:0000313" key="1">
    <source>
        <dbReference type="EMBL" id="MBW86116.1"/>
    </source>
</evidence>